<dbReference type="Proteomes" id="UP000176494">
    <property type="component" value="Unassembled WGS sequence"/>
</dbReference>
<proteinExistence type="predicted"/>
<dbReference type="AlphaFoldDB" id="A0A1G2Q9B6"/>
<keyword evidence="1" id="KW-0472">Membrane</keyword>
<evidence type="ECO:0000256" key="1">
    <source>
        <dbReference type="SAM" id="Phobius"/>
    </source>
</evidence>
<organism evidence="2 3">
    <name type="scientific">Candidatus Vogelbacteria bacterium GWA1_51_14</name>
    <dbReference type="NCBI Taxonomy" id="1802435"/>
    <lineage>
        <taxon>Bacteria</taxon>
        <taxon>Candidatus Vogeliibacteriota</taxon>
    </lineage>
</organism>
<keyword evidence="1" id="KW-1133">Transmembrane helix</keyword>
<comment type="caution">
    <text evidence="2">The sequence shown here is derived from an EMBL/GenBank/DDBJ whole genome shotgun (WGS) entry which is preliminary data.</text>
</comment>
<dbReference type="EMBL" id="MHTG01000021">
    <property type="protein sequence ID" value="OHA57108.1"/>
    <property type="molecule type" value="Genomic_DNA"/>
</dbReference>
<feature type="transmembrane region" description="Helical" evidence="1">
    <location>
        <begin position="6"/>
        <end position="30"/>
    </location>
</feature>
<accession>A0A1G2Q9B6</accession>
<evidence type="ECO:0000313" key="2">
    <source>
        <dbReference type="EMBL" id="OHA57108.1"/>
    </source>
</evidence>
<keyword evidence="1" id="KW-0812">Transmembrane</keyword>
<protein>
    <submittedName>
        <fullName evidence="2">Uncharacterized protein</fullName>
    </submittedName>
</protein>
<gene>
    <name evidence="2" type="ORF">A2114_00785</name>
</gene>
<evidence type="ECO:0000313" key="3">
    <source>
        <dbReference type="Proteomes" id="UP000176494"/>
    </source>
</evidence>
<name>A0A1G2Q9B6_9BACT</name>
<reference evidence="2 3" key="1">
    <citation type="journal article" date="2016" name="Nat. Commun.">
        <title>Thousands of microbial genomes shed light on interconnected biogeochemical processes in an aquifer system.</title>
        <authorList>
            <person name="Anantharaman K."/>
            <person name="Brown C.T."/>
            <person name="Hug L.A."/>
            <person name="Sharon I."/>
            <person name="Castelle C.J."/>
            <person name="Probst A.J."/>
            <person name="Thomas B.C."/>
            <person name="Singh A."/>
            <person name="Wilkins M.J."/>
            <person name="Karaoz U."/>
            <person name="Brodie E.L."/>
            <person name="Williams K.H."/>
            <person name="Hubbard S.S."/>
            <person name="Banfield J.F."/>
        </authorList>
    </citation>
    <scope>NUCLEOTIDE SEQUENCE [LARGE SCALE GENOMIC DNA]</scope>
</reference>
<sequence>MPNLLEILGIIFIFVVIFIAVLAIGLLWVVNLRLAKRLRQEEKEEAQWEKRQQDEDRLGHAINKILK</sequence>